<dbReference type="EMBL" id="DTFI01000080">
    <property type="protein sequence ID" value="HGI43386.1"/>
    <property type="molecule type" value="Genomic_DNA"/>
</dbReference>
<sequence length="228" mass="25889">MRGAGNTYSKLVAGKRVKALFSETGELAYLEIDGSVFEGLGDFAPVPLWRLRRLKLGEIPDQVLIQPVEAIDGNVVYALNLGRRASFEVKLGRGFAVVEYSEWPQDWESGIGFYPFFSSLVTILENLEEVNLVRDLYADFTDELFTISFTLPLGPNLTVLKALKLLKRFISELEGEAEYRAALIALREARSIVARRRRSARKNLESRLSRIFEGVGEHPRKRPRRQSR</sequence>
<proteinExistence type="predicted"/>
<name>A0A7C4FB29_THEPE</name>
<evidence type="ECO:0000313" key="1">
    <source>
        <dbReference type="EMBL" id="HGI43386.1"/>
    </source>
</evidence>
<reference evidence="1" key="1">
    <citation type="journal article" date="2020" name="mSystems">
        <title>Genome- and Community-Level Interaction Insights into Carbon Utilization and Element Cycling Functions of Hydrothermarchaeota in Hydrothermal Sediment.</title>
        <authorList>
            <person name="Zhou Z."/>
            <person name="Liu Y."/>
            <person name="Xu W."/>
            <person name="Pan J."/>
            <person name="Luo Z.H."/>
            <person name="Li M."/>
        </authorList>
    </citation>
    <scope>NUCLEOTIDE SEQUENCE [LARGE SCALE GENOMIC DNA]</scope>
    <source>
        <strain evidence="1">SpSt-735</strain>
    </source>
</reference>
<organism evidence="1">
    <name type="scientific">Thermofilum pendens</name>
    <dbReference type="NCBI Taxonomy" id="2269"/>
    <lineage>
        <taxon>Archaea</taxon>
        <taxon>Thermoproteota</taxon>
        <taxon>Thermoprotei</taxon>
        <taxon>Thermofilales</taxon>
        <taxon>Thermofilaceae</taxon>
        <taxon>Thermofilum</taxon>
    </lineage>
</organism>
<accession>A0A7C4FB29</accession>
<protein>
    <submittedName>
        <fullName evidence="1">Uncharacterized protein</fullName>
    </submittedName>
</protein>
<comment type="caution">
    <text evidence="1">The sequence shown here is derived from an EMBL/GenBank/DDBJ whole genome shotgun (WGS) entry which is preliminary data.</text>
</comment>
<gene>
    <name evidence="1" type="ORF">ENV17_03255</name>
</gene>
<dbReference type="AlphaFoldDB" id="A0A7C4FB29"/>